<dbReference type="EMBL" id="FNYR01000023">
    <property type="protein sequence ID" value="SEJ12204.1"/>
    <property type="molecule type" value="Genomic_DNA"/>
</dbReference>
<evidence type="ECO:0000313" key="1">
    <source>
        <dbReference type="EMBL" id="SEJ12204.1"/>
    </source>
</evidence>
<dbReference type="Proteomes" id="UP000198888">
    <property type="component" value="Unassembled WGS sequence"/>
</dbReference>
<proteinExistence type="predicted"/>
<sequence>MAAQLYEAAESEIGDLESKTKAGEFEPLGEWLRENIHRHGQRYETNELVVEATGDDFSADAFVDYVTEKYGELYSL</sequence>
<dbReference type="PANTHER" id="PTHR34217:SF1">
    <property type="entry name" value="CARBOXYPEPTIDASE 1"/>
    <property type="match status" value="1"/>
</dbReference>
<keyword evidence="2" id="KW-1185">Reference proteome</keyword>
<dbReference type="Pfam" id="PF02074">
    <property type="entry name" value="Peptidase_M32"/>
    <property type="match status" value="1"/>
</dbReference>
<dbReference type="GO" id="GO:0006508">
    <property type="term" value="P:proteolysis"/>
    <property type="evidence" value="ECO:0007669"/>
    <property type="project" value="InterPro"/>
</dbReference>
<dbReference type="Gene3D" id="1.10.1370.30">
    <property type="match status" value="1"/>
</dbReference>
<gene>
    <name evidence="1" type="ORF">SAMN05444271_1231</name>
</gene>
<organism evidence="1 2">
    <name type="scientific">Halohasta litchfieldiae</name>
    <dbReference type="NCBI Taxonomy" id="1073996"/>
    <lineage>
        <taxon>Archaea</taxon>
        <taxon>Methanobacteriati</taxon>
        <taxon>Methanobacteriota</taxon>
        <taxon>Stenosarchaea group</taxon>
        <taxon>Halobacteria</taxon>
        <taxon>Halobacteriales</taxon>
        <taxon>Haloferacaceae</taxon>
        <taxon>Halohasta</taxon>
    </lineage>
</organism>
<dbReference type="GO" id="GO:0004181">
    <property type="term" value="F:metallocarboxypeptidase activity"/>
    <property type="evidence" value="ECO:0007669"/>
    <property type="project" value="InterPro"/>
</dbReference>
<reference evidence="1 2" key="1">
    <citation type="submission" date="2016-10" db="EMBL/GenBank/DDBJ databases">
        <authorList>
            <person name="de Groot N.N."/>
        </authorList>
    </citation>
    <scope>NUCLEOTIDE SEQUENCE [LARGE SCALE GENOMIC DNA]</scope>
    <source>
        <strain evidence="1 2">DSM 22187</strain>
    </source>
</reference>
<dbReference type="InterPro" id="IPR001333">
    <property type="entry name" value="Peptidase_M32_Taq"/>
</dbReference>
<protein>
    <submittedName>
        <fullName evidence="1">Carboxypeptidase Taq</fullName>
    </submittedName>
</protein>
<dbReference type="SUPFAM" id="SSF55486">
    <property type="entry name" value="Metalloproteases ('zincins'), catalytic domain"/>
    <property type="match status" value="1"/>
</dbReference>
<dbReference type="STRING" id="1073996.SAMN05444271_1231"/>
<dbReference type="AlphaFoldDB" id="A0A1H6WAI3"/>
<keyword evidence="1" id="KW-0378">Hydrolase</keyword>
<evidence type="ECO:0000313" key="2">
    <source>
        <dbReference type="Proteomes" id="UP000198888"/>
    </source>
</evidence>
<keyword evidence="1" id="KW-0645">Protease</keyword>
<dbReference type="PROSITE" id="PS52034">
    <property type="entry name" value="PEPTIDASE_M32"/>
    <property type="match status" value="1"/>
</dbReference>
<dbReference type="PANTHER" id="PTHR34217">
    <property type="entry name" value="METAL-DEPENDENT CARBOXYPEPTIDASE"/>
    <property type="match status" value="1"/>
</dbReference>
<name>A0A1H6WAI3_9EURY</name>
<keyword evidence="1" id="KW-0121">Carboxypeptidase</keyword>
<accession>A0A1H6WAI3</accession>